<dbReference type="Pfam" id="PF14464">
    <property type="entry name" value="Prok-JAB"/>
    <property type="match status" value="1"/>
</dbReference>
<keyword evidence="3" id="KW-0378">Hydrolase</keyword>
<dbReference type="AlphaFoldDB" id="A0A7W6DDE4"/>
<proteinExistence type="predicted"/>
<dbReference type="GO" id="GO:0008235">
    <property type="term" value="F:metalloexopeptidase activity"/>
    <property type="evidence" value="ECO:0007669"/>
    <property type="project" value="TreeGrafter"/>
</dbReference>
<dbReference type="GO" id="GO:0006508">
    <property type="term" value="P:proteolysis"/>
    <property type="evidence" value="ECO:0007669"/>
    <property type="project" value="UniProtKB-KW"/>
</dbReference>
<evidence type="ECO:0000256" key="5">
    <source>
        <dbReference type="ARBA" id="ARBA00023049"/>
    </source>
</evidence>
<accession>A0A7W6DDE4</accession>
<sequence>MTVRISRSLIDRIIALAGESRDEVCGLLLGVPDHVQTIGPAANVAPDPSRHFEIDPAVLIAAHRDARRGGPAVIGHYHSHPSGIAKPSATDTACAAPDGALWIIVGGGLARCWRAASDGSGGVHFDEAPIRIE</sequence>
<dbReference type="GO" id="GO:0008270">
    <property type="term" value="F:zinc ion binding"/>
    <property type="evidence" value="ECO:0007669"/>
    <property type="project" value="TreeGrafter"/>
</dbReference>
<dbReference type="CDD" id="cd08070">
    <property type="entry name" value="MPN_like"/>
    <property type="match status" value="1"/>
</dbReference>
<dbReference type="GO" id="GO:0000502">
    <property type="term" value="C:proteasome complex"/>
    <property type="evidence" value="ECO:0007669"/>
    <property type="project" value="UniProtKB-KW"/>
</dbReference>
<evidence type="ECO:0000313" key="7">
    <source>
        <dbReference type="EMBL" id="MBB3981190.1"/>
    </source>
</evidence>
<protein>
    <submittedName>
        <fullName evidence="7">Proteasome lid subunit RPN8/RPN11</fullName>
    </submittedName>
</protein>
<reference evidence="7 8" key="1">
    <citation type="submission" date="2020-08" db="EMBL/GenBank/DDBJ databases">
        <title>Genomic Encyclopedia of Type Strains, Phase IV (KMG-IV): sequencing the most valuable type-strain genomes for metagenomic binning, comparative biology and taxonomic classification.</title>
        <authorList>
            <person name="Goeker M."/>
        </authorList>
    </citation>
    <scope>NUCLEOTIDE SEQUENCE [LARGE SCALE GENOMIC DNA]</scope>
    <source>
        <strain evidence="7 8">DSM 29348</strain>
    </source>
</reference>
<keyword evidence="4" id="KW-0862">Zinc</keyword>
<keyword evidence="8" id="KW-1185">Reference proteome</keyword>
<dbReference type="InterPro" id="IPR051929">
    <property type="entry name" value="VirAsm_ModProt"/>
</dbReference>
<comment type="caution">
    <text evidence="7">The sequence shown here is derived from an EMBL/GenBank/DDBJ whole genome shotgun (WGS) entry which is preliminary data.</text>
</comment>
<dbReference type="InterPro" id="IPR028090">
    <property type="entry name" value="JAB_dom_prok"/>
</dbReference>
<dbReference type="Gene3D" id="3.40.140.10">
    <property type="entry name" value="Cytidine Deaminase, domain 2"/>
    <property type="match status" value="1"/>
</dbReference>
<dbReference type="SUPFAM" id="SSF102712">
    <property type="entry name" value="JAB1/MPN domain"/>
    <property type="match status" value="1"/>
</dbReference>
<dbReference type="Proteomes" id="UP000552757">
    <property type="component" value="Unassembled WGS sequence"/>
</dbReference>
<gene>
    <name evidence="7" type="ORF">GGR44_000821</name>
</gene>
<evidence type="ECO:0000256" key="2">
    <source>
        <dbReference type="ARBA" id="ARBA00022723"/>
    </source>
</evidence>
<evidence type="ECO:0000256" key="4">
    <source>
        <dbReference type="ARBA" id="ARBA00022833"/>
    </source>
</evidence>
<evidence type="ECO:0000259" key="6">
    <source>
        <dbReference type="Pfam" id="PF14464"/>
    </source>
</evidence>
<evidence type="ECO:0000256" key="3">
    <source>
        <dbReference type="ARBA" id="ARBA00022801"/>
    </source>
</evidence>
<evidence type="ECO:0000256" key="1">
    <source>
        <dbReference type="ARBA" id="ARBA00022670"/>
    </source>
</evidence>
<keyword evidence="1" id="KW-0645">Protease</keyword>
<dbReference type="PANTHER" id="PTHR34858">
    <property type="entry name" value="CYSO-CYSTEINE PEPTIDASE"/>
    <property type="match status" value="1"/>
</dbReference>
<dbReference type="RefSeq" id="WP_183954131.1">
    <property type="nucleotide sequence ID" value="NZ_JACIEB010000001.1"/>
</dbReference>
<dbReference type="EMBL" id="JACIEB010000001">
    <property type="protein sequence ID" value="MBB3981190.1"/>
    <property type="molecule type" value="Genomic_DNA"/>
</dbReference>
<evidence type="ECO:0000313" key="8">
    <source>
        <dbReference type="Proteomes" id="UP000552757"/>
    </source>
</evidence>
<keyword evidence="7" id="KW-0647">Proteasome</keyword>
<dbReference type="PANTHER" id="PTHR34858:SF1">
    <property type="entry name" value="CYSO-CYSTEINE PEPTIDASE"/>
    <property type="match status" value="1"/>
</dbReference>
<name>A0A7W6DDE4_9SPHN</name>
<feature type="domain" description="JAB" evidence="6">
    <location>
        <begin position="8"/>
        <end position="114"/>
    </location>
</feature>
<keyword evidence="2" id="KW-0479">Metal-binding</keyword>
<organism evidence="7 8">
    <name type="scientific">Sphingobium fontiphilum</name>
    <dbReference type="NCBI Taxonomy" id="944425"/>
    <lineage>
        <taxon>Bacteria</taxon>
        <taxon>Pseudomonadati</taxon>
        <taxon>Pseudomonadota</taxon>
        <taxon>Alphaproteobacteria</taxon>
        <taxon>Sphingomonadales</taxon>
        <taxon>Sphingomonadaceae</taxon>
        <taxon>Sphingobium</taxon>
    </lineage>
</organism>
<keyword evidence="5" id="KW-0482">Metalloprotease</keyword>